<dbReference type="PANTHER" id="PTHR47332">
    <property type="entry name" value="SET DOMAIN-CONTAINING PROTEIN 5"/>
    <property type="match status" value="1"/>
</dbReference>
<evidence type="ECO:0000313" key="4">
    <source>
        <dbReference type="Proteomes" id="UP000799444"/>
    </source>
</evidence>
<dbReference type="InterPro" id="IPR046341">
    <property type="entry name" value="SET_dom_sf"/>
</dbReference>
<dbReference type="SUPFAM" id="SSF82199">
    <property type="entry name" value="SET domain"/>
    <property type="match status" value="1"/>
</dbReference>
<evidence type="ECO:0000256" key="1">
    <source>
        <dbReference type="SAM" id="SignalP"/>
    </source>
</evidence>
<name>A0A9P4UWC4_9PLEO</name>
<dbReference type="AlphaFoldDB" id="A0A9P4UWC4"/>
<proteinExistence type="predicted"/>
<keyword evidence="1" id="KW-0732">Signal</keyword>
<feature type="chain" id="PRO_5040147475" evidence="1">
    <location>
        <begin position="20"/>
        <end position="423"/>
    </location>
</feature>
<gene>
    <name evidence="3" type="ORF">EJ04DRAFT_505380</name>
</gene>
<evidence type="ECO:0000313" key="3">
    <source>
        <dbReference type="EMBL" id="KAF2727663.1"/>
    </source>
</evidence>
<dbReference type="Gene3D" id="2.170.270.10">
    <property type="entry name" value="SET domain"/>
    <property type="match status" value="1"/>
</dbReference>
<feature type="signal peptide" evidence="1">
    <location>
        <begin position="1"/>
        <end position="19"/>
    </location>
</feature>
<evidence type="ECO:0000259" key="2">
    <source>
        <dbReference type="Pfam" id="PF00856"/>
    </source>
</evidence>
<dbReference type="Proteomes" id="UP000799444">
    <property type="component" value="Unassembled WGS sequence"/>
</dbReference>
<dbReference type="EMBL" id="ML996319">
    <property type="protein sequence ID" value="KAF2727663.1"/>
    <property type="molecule type" value="Genomic_DNA"/>
</dbReference>
<comment type="caution">
    <text evidence="3">The sequence shown here is derived from an EMBL/GenBank/DDBJ whole genome shotgun (WGS) entry which is preliminary data.</text>
</comment>
<dbReference type="Gene3D" id="1.10.220.160">
    <property type="match status" value="1"/>
</dbReference>
<protein>
    <submittedName>
        <fullName evidence="3">SET domain-containing protein</fullName>
    </submittedName>
</protein>
<dbReference type="InterPro" id="IPR053185">
    <property type="entry name" value="SET_domain_protein"/>
</dbReference>
<reference evidence="3" key="1">
    <citation type="journal article" date="2020" name="Stud. Mycol.">
        <title>101 Dothideomycetes genomes: a test case for predicting lifestyles and emergence of pathogens.</title>
        <authorList>
            <person name="Haridas S."/>
            <person name="Albert R."/>
            <person name="Binder M."/>
            <person name="Bloem J."/>
            <person name="Labutti K."/>
            <person name="Salamov A."/>
            <person name="Andreopoulos B."/>
            <person name="Baker S."/>
            <person name="Barry K."/>
            <person name="Bills G."/>
            <person name="Bluhm B."/>
            <person name="Cannon C."/>
            <person name="Castanera R."/>
            <person name="Culley D."/>
            <person name="Daum C."/>
            <person name="Ezra D."/>
            <person name="Gonzalez J."/>
            <person name="Henrissat B."/>
            <person name="Kuo A."/>
            <person name="Liang C."/>
            <person name="Lipzen A."/>
            <person name="Lutzoni F."/>
            <person name="Magnuson J."/>
            <person name="Mondo S."/>
            <person name="Nolan M."/>
            <person name="Ohm R."/>
            <person name="Pangilinan J."/>
            <person name="Park H.-J."/>
            <person name="Ramirez L."/>
            <person name="Alfaro M."/>
            <person name="Sun H."/>
            <person name="Tritt A."/>
            <person name="Yoshinaga Y."/>
            <person name="Zwiers L.-H."/>
            <person name="Turgeon B."/>
            <person name="Goodwin S."/>
            <person name="Spatafora J."/>
            <person name="Crous P."/>
            <person name="Grigoriev I."/>
        </authorList>
    </citation>
    <scope>NUCLEOTIDE SEQUENCE</scope>
    <source>
        <strain evidence="3">CBS 125425</strain>
    </source>
</reference>
<feature type="domain" description="SET" evidence="2">
    <location>
        <begin position="150"/>
        <end position="283"/>
    </location>
</feature>
<dbReference type="Pfam" id="PF00856">
    <property type="entry name" value="SET"/>
    <property type="match status" value="1"/>
</dbReference>
<sequence>MLPFGLCALLLAFAPAVFADSTPVLSRQSWHESSLSTALFQCAIDGLTELAIPIHEARPEIAADGKSPETFGAWTHQPICTPTLASLSSKLCVYTNASFSNGRGISIFTTPSLAEEFANLPAFRDPKALGGKAVNVNSRAWYTDQLPGKGVGMLASKNLKFHDRVTAYTPALIAHLEDELSTAEREKFFRIAVYQLPDATREAYLQLAYVYGHKAIRVQDIVKANTFQLNVGGQNHLAVFPETSRLNHACASNAQYYLDPSLLTHFVHVTRPIVRGEEITISYTSPLEPTHIRKQHLENGFHFVCTCPRCSAAAATDATLQDIEAMQNALNDWTSSSTATTKLAEKLIQTYRKEGLEGFMDMPYGFAALAYNAVGNAKKAEKYAKQAQEAILMKDGPWTPNMQIWIDLLKDPRKHWSYQRRKP</sequence>
<dbReference type="CDD" id="cd20071">
    <property type="entry name" value="SET_SMYD"/>
    <property type="match status" value="1"/>
</dbReference>
<dbReference type="InterPro" id="IPR001214">
    <property type="entry name" value="SET_dom"/>
</dbReference>
<keyword evidence="4" id="KW-1185">Reference proteome</keyword>
<organism evidence="3 4">
    <name type="scientific">Polyplosphaeria fusca</name>
    <dbReference type="NCBI Taxonomy" id="682080"/>
    <lineage>
        <taxon>Eukaryota</taxon>
        <taxon>Fungi</taxon>
        <taxon>Dikarya</taxon>
        <taxon>Ascomycota</taxon>
        <taxon>Pezizomycotina</taxon>
        <taxon>Dothideomycetes</taxon>
        <taxon>Pleosporomycetidae</taxon>
        <taxon>Pleosporales</taxon>
        <taxon>Tetraplosphaeriaceae</taxon>
        <taxon>Polyplosphaeria</taxon>
    </lineage>
</organism>
<dbReference type="OrthoDB" id="265717at2759"/>
<dbReference type="PANTHER" id="PTHR47332:SF6">
    <property type="entry name" value="SET DOMAIN-CONTAINING PROTEIN"/>
    <property type="match status" value="1"/>
</dbReference>
<accession>A0A9P4UWC4</accession>